<dbReference type="Proteomes" id="UP000019374">
    <property type="component" value="Unassembled WGS sequence"/>
</dbReference>
<dbReference type="EMBL" id="KE652174">
    <property type="protein sequence ID" value="EQL04243.1"/>
    <property type="molecule type" value="Genomic_DNA"/>
</dbReference>
<dbReference type="AlphaFoldDB" id="T5AQZ3"/>
<reference evidence="1 2" key="1">
    <citation type="journal article" date="2013" name="Chin. Sci. Bull.">
        <title>Genome survey uncovers the secrets of sex and lifestyle in caterpillar fungus.</title>
        <authorList>
            <person name="Hu X."/>
            <person name="Zhang Y."/>
            <person name="Xiao G."/>
            <person name="Zheng P."/>
            <person name="Xia Y."/>
            <person name="Zhang X."/>
            <person name="St Leger R.J."/>
            <person name="Liu X."/>
            <person name="Wang C."/>
        </authorList>
    </citation>
    <scope>NUCLEOTIDE SEQUENCE [LARGE SCALE GENOMIC DNA]</scope>
    <source>
        <strain evidence="2">Co18 / CGMCC 3.14243</strain>
        <tissue evidence="1">Fruit-body</tissue>
    </source>
</reference>
<evidence type="ECO:0000313" key="1">
    <source>
        <dbReference type="EMBL" id="EQL04243.1"/>
    </source>
</evidence>
<gene>
    <name evidence="1" type="ORF">OCS_00079</name>
</gene>
<accession>T5AQZ3</accession>
<protein>
    <submittedName>
        <fullName evidence="1">DSBA-like thioredoxin domain protein</fullName>
    </submittedName>
</protein>
<dbReference type="OrthoDB" id="1930760at2759"/>
<proteinExistence type="predicted"/>
<evidence type="ECO:0000313" key="2">
    <source>
        <dbReference type="Proteomes" id="UP000019374"/>
    </source>
</evidence>
<dbReference type="Gene3D" id="3.40.30.10">
    <property type="entry name" value="Glutaredoxin"/>
    <property type="match status" value="1"/>
</dbReference>
<organism evidence="1 2">
    <name type="scientific">Ophiocordyceps sinensis (strain Co18 / CGMCC 3.14243)</name>
    <name type="common">Yarsagumba caterpillar fungus</name>
    <name type="synonym">Hirsutella sinensis</name>
    <dbReference type="NCBI Taxonomy" id="911162"/>
    <lineage>
        <taxon>Eukaryota</taxon>
        <taxon>Fungi</taxon>
        <taxon>Dikarya</taxon>
        <taxon>Ascomycota</taxon>
        <taxon>Pezizomycotina</taxon>
        <taxon>Sordariomycetes</taxon>
        <taxon>Hypocreomycetidae</taxon>
        <taxon>Hypocreales</taxon>
        <taxon>Ophiocordycipitaceae</taxon>
        <taxon>Ophiocordyceps</taxon>
    </lineage>
</organism>
<sequence length="139" mass="14592">MTHFDITITYIRHGMHLFPPRQGAHGAARRAGGSRVLLGGPRRGVAHRLMGAIMSMLLTVTEDGGSGEQVDREVAEAYATGLKGVPKFIINGTYEVDGAEDMSGFLEQLVAAMDAAEGGVAVSEGGMNAMRNQVGNCAC</sequence>
<name>T5AQZ3_OPHSC</name>
<dbReference type="eggNOG" id="ENOG502QTH7">
    <property type="taxonomic scope" value="Eukaryota"/>
</dbReference>
<dbReference type="HOGENOM" id="CLU_1845686_0_0_1"/>